<evidence type="ECO:0000256" key="1">
    <source>
        <dbReference type="ARBA" id="ARBA00023125"/>
    </source>
</evidence>
<dbReference type="AlphaFoldDB" id="A0A0C4Y9W5"/>
<dbReference type="Pfam" id="PF02899">
    <property type="entry name" value="Phage_int_SAM_1"/>
    <property type="match status" value="1"/>
</dbReference>
<evidence type="ECO:0000313" key="3">
    <source>
        <dbReference type="EMBL" id="AJG22267.1"/>
    </source>
</evidence>
<gene>
    <name evidence="3" type="ORF">RR42_s0676</name>
</gene>
<dbReference type="InterPro" id="IPR004107">
    <property type="entry name" value="Integrase_SAM-like_N"/>
</dbReference>
<dbReference type="EMBL" id="CP010537">
    <property type="protein sequence ID" value="AJG22267.1"/>
    <property type="molecule type" value="Genomic_DNA"/>
</dbReference>
<dbReference type="KEGG" id="cbw:RR42_s0676"/>
<dbReference type="InterPro" id="IPR010998">
    <property type="entry name" value="Integrase_recombinase_N"/>
</dbReference>
<feature type="domain" description="Integrase SAM-like N-terminal" evidence="2">
    <location>
        <begin position="17"/>
        <end position="72"/>
    </location>
</feature>
<keyword evidence="4" id="KW-1185">Reference proteome</keyword>
<evidence type="ECO:0000313" key="4">
    <source>
        <dbReference type="Proteomes" id="UP000031843"/>
    </source>
</evidence>
<protein>
    <submittedName>
        <fullName evidence="3">Mobile element protein</fullName>
    </submittedName>
</protein>
<dbReference type="GO" id="GO:0003677">
    <property type="term" value="F:DNA binding"/>
    <property type="evidence" value="ECO:0007669"/>
    <property type="project" value="UniProtKB-KW"/>
</dbReference>
<reference evidence="3 4" key="1">
    <citation type="journal article" date="2015" name="Genome Announc.">
        <title>Complete Genome Sequence of Cupriavidus basilensis 4G11, Isolated from the Oak Ridge Field Research Center Site.</title>
        <authorList>
            <person name="Ray J."/>
            <person name="Waters R.J."/>
            <person name="Skerker J.M."/>
            <person name="Kuehl J.V."/>
            <person name="Price M.N."/>
            <person name="Huang J."/>
            <person name="Chakraborty R."/>
            <person name="Arkin A.P."/>
            <person name="Deutschbauer A."/>
        </authorList>
    </citation>
    <scope>NUCLEOTIDE SEQUENCE [LARGE SCALE GENOMIC DNA]</scope>
    <source>
        <strain evidence="3">4G11</strain>
    </source>
</reference>
<accession>A0A0C4Y9W5</accession>
<evidence type="ECO:0000259" key="2">
    <source>
        <dbReference type="Pfam" id="PF02899"/>
    </source>
</evidence>
<sequence length="76" mass="8807">MNLFAEASVPRRFPEEINEFAVYLRDERGLSPVTISTRSERLAWFFDSLRPTLDSLAGITIADVDAFVSKMHLFWR</sequence>
<keyword evidence="1" id="KW-0238">DNA-binding</keyword>
<dbReference type="GO" id="GO:0015074">
    <property type="term" value="P:DNA integration"/>
    <property type="evidence" value="ECO:0007669"/>
    <property type="project" value="InterPro"/>
</dbReference>
<proteinExistence type="predicted"/>
<dbReference type="Gene3D" id="1.10.150.130">
    <property type="match status" value="1"/>
</dbReference>
<name>A0A0C4Y9W5_9BURK</name>
<organism evidence="3 4">
    <name type="scientific">Cupriavidus basilensis</name>
    <dbReference type="NCBI Taxonomy" id="68895"/>
    <lineage>
        <taxon>Bacteria</taxon>
        <taxon>Pseudomonadati</taxon>
        <taxon>Pseudomonadota</taxon>
        <taxon>Betaproteobacteria</taxon>
        <taxon>Burkholderiales</taxon>
        <taxon>Burkholderiaceae</taxon>
        <taxon>Cupriavidus</taxon>
    </lineage>
</organism>
<dbReference type="Proteomes" id="UP000031843">
    <property type="component" value="Chromosome secondary"/>
</dbReference>